<dbReference type="PANTHER" id="PTHR43606">
    <property type="entry name" value="PHOSPHATASE, PUTATIVE (AFU_ORTHOLOGUE AFUA_6G08710)-RELATED"/>
    <property type="match status" value="1"/>
</dbReference>
<organism evidence="3 4">
    <name type="scientific">Fusarium sarcochroum</name>
    <dbReference type="NCBI Taxonomy" id="1208366"/>
    <lineage>
        <taxon>Eukaryota</taxon>
        <taxon>Fungi</taxon>
        <taxon>Dikarya</taxon>
        <taxon>Ascomycota</taxon>
        <taxon>Pezizomycotina</taxon>
        <taxon>Sordariomycetes</taxon>
        <taxon>Hypocreomycetidae</taxon>
        <taxon>Hypocreales</taxon>
        <taxon>Nectriaceae</taxon>
        <taxon>Fusarium</taxon>
        <taxon>Fusarium lateritium species complex</taxon>
    </lineage>
</organism>
<dbReference type="InterPro" id="IPR052900">
    <property type="entry name" value="Phospholipid_Metab_Enz"/>
</dbReference>
<reference evidence="3" key="2">
    <citation type="submission" date="2020-05" db="EMBL/GenBank/DDBJ databases">
        <authorList>
            <person name="Kim H.-S."/>
            <person name="Proctor R.H."/>
            <person name="Brown D.W."/>
        </authorList>
    </citation>
    <scope>NUCLEOTIDE SEQUENCE</scope>
    <source>
        <strain evidence="3">NRRL 20472</strain>
    </source>
</reference>
<dbReference type="Gene3D" id="2.60.40.380">
    <property type="entry name" value="Purple acid phosphatase-like, N-terminal"/>
    <property type="match status" value="1"/>
</dbReference>
<dbReference type="EMBL" id="JABEXW010000607">
    <property type="protein sequence ID" value="KAF4961487.1"/>
    <property type="molecule type" value="Genomic_DNA"/>
</dbReference>
<dbReference type="Pfam" id="PF00004">
    <property type="entry name" value="AAA"/>
    <property type="match status" value="1"/>
</dbReference>
<comment type="caution">
    <text evidence="3">The sequence shown here is derived from an EMBL/GenBank/DDBJ whole genome shotgun (WGS) entry which is preliminary data.</text>
</comment>
<sequence length="1399" mass="157457">MDADLPSRRSRPRAFPIFPQAPRTSRTYSYDGEENEYEYTSPSDPSGNSVEVGMTSETKNLYRKSYRDPWQEWTSEEIGVDSRSSNSSAKFALIVRREKQHGDTEESILTLHSITVQSPLIKKLLGPVFEGYKGINTNLKKLEFRAPFREFFYRWKDFLKADPTGNVEGDDGCSHFKLLANILSAEIQPHIEETRDLLKNGVISFDYVWALFEPGVEVYAEVDDHDRLFILNGGRYQKLQDGSVAYVLSVRFVGTDGDGFGYGNTELIICPFENVKPVLELEALPSHLQPGISGIREQLTERGRFFESLKGVHHRKYSGVYTLANAAPGAPLQRHVTDERIIIDGRSFSKYLNTGTELLDPLEEPKTTVPLYGDPAFDDMEYSYPPPPSLPVTVPTQVGRISGRRKRRVSANHPEPPKGYFDVDLVEDVAWSSAAFDQLVLPHDYKRIIRAFVDAQMSGLDDFDDVIKGKGRGIIMLLSGEPGTGKTLTAESVAETMQKPLYGMSAGELGDVGHEVEDNLDRVLDLSTRWGAVLLLDECDVFLERRSASDIKRNKLVAIFLRLFEYYQGVMFLTTNRVSTFDPAFESRIHLTIHYPKLDLPSRLHIWKTFVTLGSDSSGLSEADLEELAHEELNGRQIKNVVKTARLLAANERTGLKLTASSHFSSPLLDLYTPLQSRLVKPNVDTTPPANWLVEQHHDVDYTSDKTQNSELPRAMEPLFAFDAYNPYLSYWSLKTSHRCRFGDRNTETRSHWGARPGNINGDAIENVKRMKSAAILYACGLLATAVTAEFDGNLNYASPSRRHTRLGIDVPLLKRRAMKRGNVAYDPSQLNFTHGVASGDPWPESVILWTRVAPSLKSDKSNKVVNGTAGLYSHETEKYIKADPHPICVEWSVYDEEPTSGSGQTVVSGRAYTTSDIDYTLKVEATGLNPLTTYYYQFAVCGSSIKSPVGRTKTAPTEDDDVSDLSFAVFSCSNYPNGYFNAYGNAARKDEHDYVIHLGDYIYEYGVKDGDRASLPSNEIFTLHDYRTRHGQYRTDPDLQLLSKDFAWIPTWDDHEFANNGYRDGFSGLNNTEESFLNDGPKVSVDTRKVNAVRAYFEWMPIRQTDLDDGLRVWRAFQMGKLFDLIILDTRNYDRSITSLDWNDNYIDMIRDDPSRTLMGSRQENWFYKSLSESKERGAAWRIIGNQIIFSRITEDWGDGEVLPGDNWSGYVANRNRTLEHLYTNGIGNNIFLAGDSHQNWVSDLVWLGNKEYDNKTGSGSIGVEFAGTAVSSGGVDGPIEPTAGKAARARVQKNPELQWQEGYYRGYFILDINAKQISSRFYGSPSVASRNSWDIPLANFTVVSGENHLQRPVAGGRAESGALRYGKVAHTNLTLNTETGEWKNIGFDTMYIKHKED</sequence>
<dbReference type="SUPFAM" id="SSF56300">
    <property type="entry name" value="Metallo-dependent phosphatases"/>
    <property type="match status" value="1"/>
</dbReference>
<dbReference type="InterPro" id="IPR003593">
    <property type="entry name" value="AAA+_ATPase"/>
</dbReference>
<dbReference type="Gene3D" id="3.60.21.70">
    <property type="entry name" value="PhoD-like phosphatase"/>
    <property type="match status" value="1"/>
</dbReference>
<name>A0A8H4X4D5_9HYPO</name>
<dbReference type="Proteomes" id="UP000622797">
    <property type="component" value="Unassembled WGS sequence"/>
</dbReference>
<dbReference type="InterPro" id="IPR054289">
    <property type="entry name" value="DUF7025"/>
</dbReference>
<dbReference type="SUPFAM" id="SSF52540">
    <property type="entry name" value="P-loop containing nucleoside triphosphate hydrolases"/>
    <property type="match status" value="1"/>
</dbReference>
<evidence type="ECO:0000313" key="3">
    <source>
        <dbReference type="EMBL" id="KAF4961487.1"/>
    </source>
</evidence>
<dbReference type="Pfam" id="PF09423">
    <property type="entry name" value="PhoD"/>
    <property type="match status" value="1"/>
</dbReference>
<evidence type="ECO:0000313" key="4">
    <source>
        <dbReference type="Proteomes" id="UP000622797"/>
    </source>
</evidence>
<dbReference type="GO" id="GO:0005524">
    <property type="term" value="F:ATP binding"/>
    <property type="evidence" value="ECO:0007669"/>
    <property type="project" value="InterPro"/>
</dbReference>
<dbReference type="Pfam" id="PF16655">
    <property type="entry name" value="PhoD_N"/>
    <property type="match status" value="1"/>
</dbReference>
<dbReference type="CDD" id="cd19481">
    <property type="entry name" value="RecA-like_protease"/>
    <property type="match status" value="1"/>
</dbReference>
<dbReference type="InterPro" id="IPR027417">
    <property type="entry name" value="P-loop_NTPase"/>
</dbReference>
<dbReference type="InterPro" id="IPR038607">
    <property type="entry name" value="PhoD-like_sf"/>
</dbReference>
<evidence type="ECO:0000256" key="1">
    <source>
        <dbReference type="SAM" id="MobiDB-lite"/>
    </source>
</evidence>
<dbReference type="InterPro" id="IPR032093">
    <property type="entry name" value="PhoD_N"/>
</dbReference>
<dbReference type="SMART" id="SM00382">
    <property type="entry name" value="AAA"/>
    <property type="match status" value="1"/>
</dbReference>
<dbReference type="GO" id="GO:0016887">
    <property type="term" value="F:ATP hydrolysis activity"/>
    <property type="evidence" value="ECO:0007669"/>
    <property type="project" value="InterPro"/>
</dbReference>
<dbReference type="Gene3D" id="3.40.50.300">
    <property type="entry name" value="P-loop containing nucleotide triphosphate hydrolases"/>
    <property type="match status" value="1"/>
</dbReference>
<dbReference type="Pfam" id="PF22942">
    <property type="entry name" value="DUF7025"/>
    <property type="match status" value="1"/>
</dbReference>
<evidence type="ECO:0000259" key="2">
    <source>
        <dbReference type="SMART" id="SM00382"/>
    </source>
</evidence>
<feature type="region of interest" description="Disordered" evidence="1">
    <location>
        <begin position="1"/>
        <end position="52"/>
    </location>
</feature>
<proteinExistence type="predicted"/>
<accession>A0A8H4X4D5</accession>
<dbReference type="InterPro" id="IPR018946">
    <property type="entry name" value="PhoD-like_MPP"/>
</dbReference>
<dbReference type="OrthoDB" id="9992270at2759"/>
<dbReference type="CDD" id="cd07389">
    <property type="entry name" value="MPP_PhoD"/>
    <property type="match status" value="1"/>
</dbReference>
<feature type="compositionally biased region" description="Polar residues" evidence="1">
    <location>
        <begin position="38"/>
        <end position="52"/>
    </location>
</feature>
<dbReference type="PANTHER" id="PTHR43606:SF8">
    <property type="entry name" value="ALKALINE PHOSPHATASE"/>
    <property type="match status" value="1"/>
</dbReference>
<keyword evidence="4" id="KW-1185">Reference proteome</keyword>
<dbReference type="InterPro" id="IPR003959">
    <property type="entry name" value="ATPase_AAA_core"/>
</dbReference>
<reference evidence="3" key="1">
    <citation type="journal article" date="2020" name="BMC Genomics">
        <title>Correction to: Identification and distribution of gene clusters required for synthesis of sphingolipid metabolism inhibitors in diverse species of the filamentous fungus Fusarium.</title>
        <authorList>
            <person name="Kim H.S."/>
            <person name="Lohmar J.M."/>
            <person name="Busman M."/>
            <person name="Brown D.W."/>
            <person name="Naumann T.A."/>
            <person name="Divon H.H."/>
            <person name="Lysoe E."/>
            <person name="Uhlig S."/>
            <person name="Proctor R.H."/>
        </authorList>
    </citation>
    <scope>NUCLEOTIDE SEQUENCE</scope>
    <source>
        <strain evidence="3">NRRL 20472</strain>
    </source>
</reference>
<feature type="domain" description="AAA+ ATPase" evidence="2">
    <location>
        <begin position="472"/>
        <end position="599"/>
    </location>
</feature>
<protein>
    <recommendedName>
        <fullName evidence="2">AAA+ ATPase domain-containing protein</fullName>
    </recommendedName>
</protein>
<dbReference type="InterPro" id="IPR029052">
    <property type="entry name" value="Metallo-depent_PP-like"/>
</dbReference>
<gene>
    <name evidence="3" type="ORF">FSARC_10160</name>
</gene>